<sequence length="86" mass="9969">MILLGYDIMMQETVVRYKDQKLILKECDRAREIINGLVAVSKKVSSRPMWSSQQGDLEINVLIRTPYTRYVEYSEKAWSALLSVAQ</sequence>
<accession>A0A0F8ZNS3</accession>
<gene>
    <name evidence="1" type="ORF">LCGC14_2751120</name>
</gene>
<protein>
    <submittedName>
        <fullName evidence="1">Uncharacterized protein</fullName>
    </submittedName>
</protein>
<dbReference type="EMBL" id="LAZR01050302">
    <property type="protein sequence ID" value="KKK87650.1"/>
    <property type="molecule type" value="Genomic_DNA"/>
</dbReference>
<evidence type="ECO:0000313" key="1">
    <source>
        <dbReference type="EMBL" id="KKK87650.1"/>
    </source>
</evidence>
<organism evidence="1">
    <name type="scientific">marine sediment metagenome</name>
    <dbReference type="NCBI Taxonomy" id="412755"/>
    <lineage>
        <taxon>unclassified sequences</taxon>
        <taxon>metagenomes</taxon>
        <taxon>ecological metagenomes</taxon>
    </lineage>
</organism>
<comment type="caution">
    <text evidence="1">The sequence shown here is derived from an EMBL/GenBank/DDBJ whole genome shotgun (WGS) entry which is preliminary data.</text>
</comment>
<dbReference type="AlphaFoldDB" id="A0A0F8ZNS3"/>
<name>A0A0F8ZNS3_9ZZZZ</name>
<proteinExistence type="predicted"/>
<reference evidence="1" key="1">
    <citation type="journal article" date="2015" name="Nature">
        <title>Complex archaea that bridge the gap between prokaryotes and eukaryotes.</title>
        <authorList>
            <person name="Spang A."/>
            <person name="Saw J.H."/>
            <person name="Jorgensen S.L."/>
            <person name="Zaremba-Niedzwiedzka K."/>
            <person name="Martijn J."/>
            <person name="Lind A.E."/>
            <person name="van Eijk R."/>
            <person name="Schleper C."/>
            <person name="Guy L."/>
            <person name="Ettema T.J."/>
        </authorList>
    </citation>
    <scope>NUCLEOTIDE SEQUENCE</scope>
</reference>